<dbReference type="GO" id="GO:0008270">
    <property type="term" value="F:zinc ion binding"/>
    <property type="evidence" value="ECO:0007669"/>
    <property type="project" value="UniProtKB-KW"/>
</dbReference>
<sequence length="173" mass="20178">MMCSDFMLRICFNNPCEKHHVVQICQNSSCNGNKLCKKVHLKWTDENQRHHEILEIFENIRPFRESIDQEMTRLAWLLRETFPTKLKAHTCTLNMLGKCMWNCLTCGTAPRDMSTPVCKKCYVMLMQGNIVVLRCGHAYCKYCLDTISMQIKNSIPVYLCEQCNQWKSVAVSD</sequence>
<protein>
    <submittedName>
        <fullName evidence="7">Uncharacterized protein LOC106741984 isoform X1</fullName>
    </submittedName>
</protein>
<organism evidence="6 7">
    <name type="scientific">Dinoponera quadriceps</name>
    <name type="common">South American ant</name>
    <dbReference type="NCBI Taxonomy" id="609295"/>
    <lineage>
        <taxon>Eukaryota</taxon>
        <taxon>Metazoa</taxon>
        <taxon>Ecdysozoa</taxon>
        <taxon>Arthropoda</taxon>
        <taxon>Hexapoda</taxon>
        <taxon>Insecta</taxon>
        <taxon>Pterygota</taxon>
        <taxon>Neoptera</taxon>
        <taxon>Endopterygota</taxon>
        <taxon>Hymenoptera</taxon>
        <taxon>Apocrita</taxon>
        <taxon>Aculeata</taxon>
        <taxon>Formicoidea</taxon>
        <taxon>Formicidae</taxon>
        <taxon>Ponerinae</taxon>
        <taxon>Ponerini</taxon>
        <taxon>Dinoponera</taxon>
    </lineage>
</organism>
<evidence type="ECO:0000259" key="5">
    <source>
        <dbReference type="PROSITE" id="PS50089"/>
    </source>
</evidence>
<feature type="domain" description="RING-type" evidence="5">
    <location>
        <begin position="118"/>
        <end position="164"/>
    </location>
</feature>
<dbReference type="PROSITE" id="PS00518">
    <property type="entry name" value="ZF_RING_1"/>
    <property type="match status" value="1"/>
</dbReference>
<reference evidence="7" key="1">
    <citation type="submission" date="2025-08" db="UniProtKB">
        <authorList>
            <consortium name="RefSeq"/>
        </authorList>
    </citation>
    <scope>IDENTIFICATION</scope>
</reference>
<dbReference type="Proteomes" id="UP000515204">
    <property type="component" value="Unplaced"/>
</dbReference>
<dbReference type="PROSITE" id="PS50089">
    <property type="entry name" value="ZF_RING_2"/>
    <property type="match status" value="1"/>
</dbReference>
<dbReference type="OrthoDB" id="7547719at2759"/>
<dbReference type="KEGG" id="dqu:106741984"/>
<keyword evidence="3" id="KW-0862">Zinc</keyword>
<evidence type="ECO:0000256" key="2">
    <source>
        <dbReference type="ARBA" id="ARBA00022771"/>
    </source>
</evidence>
<evidence type="ECO:0000313" key="6">
    <source>
        <dbReference type="Proteomes" id="UP000515204"/>
    </source>
</evidence>
<evidence type="ECO:0000256" key="4">
    <source>
        <dbReference type="PROSITE-ProRule" id="PRU00175"/>
    </source>
</evidence>
<proteinExistence type="predicted"/>
<accession>A0A6P3WUZ3</accession>
<dbReference type="AlphaFoldDB" id="A0A6P3WUZ3"/>
<keyword evidence="2 4" id="KW-0863">Zinc-finger</keyword>
<evidence type="ECO:0000256" key="3">
    <source>
        <dbReference type="ARBA" id="ARBA00022833"/>
    </source>
</evidence>
<dbReference type="InterPro" id="IPR017907">
    <property type="entry name" value="Znf_RING_CS"/>
</dbReference>
<evidence type="ECO:0000256" key="1">
    <source>
        <dbReference type="ARBA" id="ARBA00022723"/>
    </source>
</evidence>
<dbReference type="RefSeq" id="XP_014469973.1">
    <property type="nucleotide sequence ID" value="XM_014614487.1"/>
</dbReference>
<keyword evidence="1" id="KW-0479">Metal-binding</keyword>
<dbReference type="InterPro" id="IPR001841">
    <property type="entry name" value="Znf_RING"/>
</dbReference>
<gene>
    <name evidence="7" type="primary">LOC106741984</name>
</gene>
<keyword evidence="6" id="KW-1185">Reference proteome</keyword>
<dbReference type="SUPFAM" id="SSF57850">
    <property type="entry name" value="RING/U-box"/>
    <property type="match status" value="1"/>
</dbReference>
<name>A0A6P3WUZ3_DINQU</name>
<evidence type="ECO:0000313" key="7">
    <source>
        <dbReference type="RefSeq" id="XP_014469973.1"/>
    </source>
</evidence>
<dbReference type="GeneID" id="106741984"/>